<proteinExistence type="inferred from homology"/>
<dbReference type="InterPro" id="IPR050259">
    <property type="entry name" value="SDR"/>
</dbReference>
<comment type="similarity">
    <text evidence="1">Belongs to the short-chain dehydrogenases/reductases (SDR) family.</text>
</comment>
<gene>
    <name evidence="2" type="ORF">CFter6_0532</name>
</gene>
<name>A0A127P729_9BURK</name>
<sequence>MRDLTPKESGASLAQEVILAMGGIDVLVVNTGGPPVGAFEAVNDDAWISAFDSMFLSAVGLIRAALPGMRERKWGRIMIVTSVAGREPHPGLILSNAVRPALHGLVNALSREVAADGITVNALLPGFTMTERLLELGVDEAMIAEQVPARRMGRPEEFAALATFLASEQAGYVCGQAIACDGGLLRSI</sequence>
<dbReference type="Pfam" id="PF13561">
    <property type="entry name" value="adh_short_C2"/>
    <property type="match status" value="1"/>
</dbReference>
<dbReference type="Proteomes" id="UP000072421">
    <property type="component" value="Chromosome"/>
</dbReference>
<dbReference type="InterPro" id="IPR002347">
    <property type="entry name" value="SDR_fam"/>
</dbReference>
<reference evidence="2 3" key="1">
    <citation type="submission" date="2015-11" db="EMBL/GenBank/DDBJ databases">
        <title>Exploring the genomic traits of fungus-feeding bacterial genus Collimonas.</title>
        <authorList>
            <person name="Song C."/>
            <person name="Schmidt R."/>
            <person name="de Jager V."/>
            <person name="Krzyzanowska D."/>
            <person name="Jongedijk E."/>
            <person name="Cankar K."/>
            <person name="Beekwilder J."/>
            <person name="van Veen A."/>
            <person name="de Boer W."/>
            <person name="van Veen J.A."/>
            <person name="Garbeva P."/>
        </authorList>
    </citation>
    <scope>NUCLEOTIDE SEQUENCE [LARGE SCALE GENOMIC DNA]</scope>
    <source>
        <strain evidence="2 3">Ter6</strain>
    </source>
</reference>
<evidence type="ECO:0000313" key="3">
    <source>
        <dbReference type="Proteomes" id="UP000072421"/>
    </source>
</evidence>
<protein>
    <submittedName>
        <fullName evidence="2">3-oxoacyl-(Acyl carrier protein) reductase</fullName>
    </submittedName>
</protein>
<dbReference type="Gene3D" id="3.40.50.720">
    <property type="entry name" value="NAD(P)-binding Rossmann-like Domain"/>
    <property type="match status" value="1"/>
</dbReference>
<dbReference type="SUPFAM" id="SSF51735">
    <property type="entry name" value="NAD(P)-binding Rossmann-fold domains"/>
    <property type="match status" value="1"/>
</dbReference>
<evidence type="ECO:0000256" key="1">
    <source>
        <dbReference type="ARBA" id="ARBA00006484"/>
    </source>
</evidence>
<dbReference type="PANTHER" id="PTHR42879">
    <property type="entry name" value="3-OXOACYL-(ACYL-CARRIER-PROTEIN) REDUCTASE"/>
    <property type="match status" value="1"/>
</dbReference>
<dbReference type="PANTHER" id="PTHR42879:SF6">
    <property type="entry name" value="NADPH-DEPENDENT REDUCTASE BACG"/>
    <property type="match status" value="1"/>
</dbReference>
<dbReference type="PATRIC" id="fig|158899.10.peg.549"/>
<organism evidence="2">
    <name type="scientific">Collimonas fungivorans</name>
    <dbReference type="NCBI Taxonomy" id="158899"/>
    <lineage>
        <taxon>Bacteria</taxon>
        <taxon>Pseudomonadati</taxon>
        <taxon>Pseudomonadota</taxon>
        <taxon>Betaproteobacteria</taxon>
        <taxon>Burkholderiales</taxon>
        <taxon>Oxalobacteraceae</taxon>
        <taxon>Collimonas</taxon>
    </lineage>
</organism>
<dbReference type="InterPro" id="IPR036291">
    <property type="entry name" value="NAD(P)-bd_dom_sf"/>
</dbReference>
<dbReference type="EMBL" id="CP013232">
    <property type="protein sequence ID" value="AMO93261.1"/>
    <property type="molecule type" value="Genomic_DNA"/>
</dbReference>
<accession>A0A127P729</accession>
<evidence type="ECO:0000313" key="2">
    <source>
        <dbReference type="EMBL" id="AMO93261.1"/>
    </source>
</evidence>
<dbReference type="PRINTS" id="PR00081">
    <property type="entry name" value="GDHRDH"/>
</dbReference>
<dbReference type="AlphaFoldDB" id="A0A127P729"/>